<dbReference type="InterPro" id="IPR038666">
    <property type="entry name" value="SSP1_head-tail_sf"/>
</dbReference>
<dbReference type="Gene3D" id="2.40.10.270">
    <property type="entry name" value="Bacteriophage SPP1 head-tail adaptor protein"/>
    <property type="match status" value="1"/>
</dbReference>
<dbReference type="NCBIfam" id="TIGR01563">
    <property type="entry name" value="gp16_SPP1"/>
    <property type="match status" value="1"/>
</dbReference>
<sequence length="110" mass="12134">MNAGKLRHRIKLYKGKTKSSPMGGGGALIWEHVLTLSAAFEPLSVKDMLAAQAASSEAKVRCTLRYRHDVDSKMRVGHRGRMYEIDGDPLPDANSGLEYMTLMLKEVTNG</sequence>
<keyword evidence="2" id="KW-1185">Reference proteome</keyword>
<dbReference type="EMBL" id="CP093310">
    <property type="protein sequence ID" value="UNK04724.1"/>
    <property type="molecule type" value="Genomic_DNA"/>
</dbReference>
<dbReference type="Proteomes" id="UP000829560">
    <property type="component" value="Chromosome"/>
</dbReference>
<protein>
    <submittedName>
        <fullName evidence="1">Phage head closure protein</fullName>
    </submittedName>
</protein>
<proteinExistence type="predicted"/>
<gene>
    <name evidence="1" type="ORF">MN210_10975</name>
</gene>
<organism evidence="1 2">
    <name type="scientific">Psychrobacter raelei</name>
    <dbReference type="NCBI Taxonomy" id="2565531"/>
    <lineage>
        <taxon>Bacteria</taxon>
        <taxon>Pseudomonadati</taxon>
        <taxon>Pseudomonadota</taxon>
        <taxon>Gammaproteobacteria</taxon>
        <taxon>Moraxellales</taxon>
        <taxon>Moraxellaceae</taxon>
        <taxon>Psychrobacter</taxon>
    </lineage>
</organism>
<evidence type="ECO:0000313" key="1">
    <source>
        <dbReference type="EMBL" id="UNK04724.1"/>
    </source>
</evidence>
<accession>A0AAT9PD93</accession>
<dbReference type="RefSeq" id="WP_241878272.1">
    <property type="nucleotide sequence ID" value="NZ_CP093310.2"/>
</dbReference>
<name>A0AAT9PD93_9GAMM</name>
<evidence type="ECO:0000313" key="2">
    <source>
        <dbReference type="Proteomes" id="UP000829560"/>
    </source>
</evidence>
<dbReference type="AlphaFoldDB" id="A0AAT9PD93"/>
<dbReference type="InterPro" id="IPR008767">
    <property type="entry name" value="Phage_SPP1_head-tail_adaptor"/>
</dbReference>
<dbReference type="Pfam" id="PF05521">
    <property type="entry name" value="Phage_HCP"/>
    <property type="match status" value="1"/>
</dbReference>
<dbReference type="KEGG" id="prae:MN210_10975"/>
<reference evidence="1" key="1">
    <citation type="submission" date="2024-03" db="EMBL/GenBank/DDBJ databases">
        <title>Psychrobacter raelis sp. nov. isolated from a dog with peritonitis.</title>
        <authorList>
            <person name="Schiavone A."/>
            <person name="Manzulli V."/>
            <person name="Camarda A."/>
            <person name="Cafiero M.A."/>
            <person name="Vasco I."/>
            <person name="Marino L."/>
            <person name="Pennuzzi G."/>
            <person name="Serrecchia L."/>
            <person name="Galante D."/>
            <person name="Pugliese N."/>
        </authorList>
    </citation>
    <scope>NUCLEOTIDE SEQUENCE</scope>
    <source>
        <strain evidence="1">PraFG1</strain>
    </source>
</reference>